<dbReference type="PANTHER" id="PTHR11091">
    <property type="entry name" value="OXIDOREDUCTASE-RELATED"/>
    <property type="match status" value="1"/>
</dbReference>
<evidence type="ECO:0000256" key="6">
    <source>
        <dbReference type="ARBA" id="ARBA00068106"/>
    </source>
</evidence>
<evidence type="ECO:0000256" key="3">
    <source>
        <dbReference type="ARBA" id="ARBA00050122"/>
    </source>
</evidence>
<dbReference type="Proteomes" id="UP001165667">
    <property type="component" value="Unassembled WGS sequence"/>
</dbReference>
<evidence type="ECO:0000256" key="2">
    <source>
        <dbReference type="ARBA" id="ARBA00023002"/>
    </source>
</evidence>
<comment type="catalytic activity">
    <reaction evidence="4">
        <text>L-proline + NADP(+) = 1-pyrroline-2-carboxylate + NADPH + H(+)</text>
        <dbReference type="Rhea" id="RHEA:20317"/>
        <dbReference type="ChEBI" id="CHEBI:15378"/>
        <dbReference type="ChEBI" id="CHEBI:39785"/>
        <dbReference type="ChEBI" id="CHEBI:57783"/>
        <dbReference type="ChEBI" id="CHEBI:58349"/>
        <dbReference type="ChEBI" id="CHEBI:60039"/>
        <dbReference type="EC" id="1.5.1.21"/>
    </reaction>
</comment>
<dbReference type="AlphaFoldDB" id="A0AA41YSX2"/>
<dbReference type="FunFam" id="3.30.1370.60:FF:000002">
    <property type="entry name" value="Malate/L-lactate family dehydrogenase"/>
    <property type="match status" value="1"/>
</dbReference>
<dbReference type="Pfam" id="PF02615">
    <property type="entry name" value="Ldh_2"/>
    <property type="match status" value="1"/>
</dbReference>
<evidence type="ECO:0000256" key="1">
    <source>
        <dbReference type="ARBA" id="ARBA00006056"/>
    </source>
</evidence>
<dbReference type="InterPro" id="IPR003767">
    <property type="entry name" value="Malate/L-lactate_DH-like"/>
</dbReference>
<dbReference type="InterPro" id="IPR043144">
    <property type="entry name" value="Mal/L-sulf/L-lact_DH-like_ah"/>
</dbReference>
<evidence type="ECO:0000256" key="4">
    <source>
        <dbReference type="ARBA" id="ARBA00052446"/>
    </source>
</evidence>
<evidence type="ECO:0000313" key="8">
    <source>
        <dbReference type="Proteomes" id="UP001165667"/>
    </source>
</evidence>
<evidence type="ECO:0000256" key="5">
    <source>
        <dbReference type="ARBA" id="ARBA00066966"/>
    </source>
</evidence>
<keyword evidence="2" id="KW-0560">Oxidoreductase</keyword>
<dbReference type="RefSeq" id="WP_282584345.1">
    <property type="nucleotide sequence ID" value="NZ_JAMOIM010000004.1"/>
</dbReference>
<accession>A0AA41YSX2</accession>
<dbReference type="GO" id="GO:0006560">
    <property type="term" value="P:proline metabolic process"/>
    <property type="evidence" value="ECO:0007669"/>
    <property type="project" value="UniProtKB-ARBA"/>
</dbReference>
<dbReference type="GO" id="GO:0047125">
    <property type="term" value="F:delta1-piperideine-2-carboxylate reductase activity"/>
    <property type="evidence" value="ECO:0007669"/>
    <property type="project" value="UniProtKB-EC"/>
</dbReference>
<dbReference type="InterPro" id="IPR036111">
    <property type="entry name" value="Mal/L-sulfo/L-lacto_DH-like_sf"/>
</dbReference>
<dbReference type="PANTHER" id="PTHR11091:SF0">
    <property type="entry name" value="MALATE DEHYDROGENASE"/>
    <property type="match status" value="1"/>
</dbReference>
<dbReference type="InterPro" id="IPR043143">
    <property type="entry name" value="Mal/L-sulf/L-lact_DH-like_NADP"/>
</dbReference>
<keyword evidence="8" id="KW-1185">Reference proteome</keyword>
<sequence>MNTHRERQTVSFEQLEALLRDIFLAHGTSTNVAAILARNCASAERDAAHSHGVFRIPGYVSTLHSGWVDGRAVPLVEDVAAAFIQVDARNGFAQPALAAAAPLAVAKTRDAGSCVVGIHGSHHFGALWLDVEPFAEQGLVALSVVNSMAVVVPHGATKPVFGTNPMAFATPRDGHLPLVFDQATSAMAHGDIKIAAREGRLVPDGIGVARNGQPTRDPKAILEGGALLPFGGHKGSSLALMIEILAAALTGGRFSFEVDWSAHPGAQTPCTGQCVILIDPAKAGSLLGFTQRVERLIATLHDAGQDRLPGDRRHAARARAAREGIALDTHTWNELNAYAEAPGRPTS</sequence>
<comment type="caution">
    <text evidence="7">The sequence shown here is derived from an EMBL/GenBank/DDBJ whole genome shotgun (WGS) entry which is preliminary data.</text>
</comment>
<proteinExistence type="inferred from homology"/>
<protein>
    <recommendedName>
        <fullName evidence="6">Delta(1)-pyrroline-2-carboxylate/Delta(1)-piperideine-2-carboxylate reductase</fullName>
        <ecNumber evidence="5">1.5.1.21</ecNumber>
    </recommendedName>
</protein>
<organism evidence="7 8">
    <name type="scientific">Lichenifustis flavocetrariae</name>
    <dbReference type="NCBI Taxonomy" id="2949735"/>
    <lineage>
        <taxon>Bacteria</taxon>
        <taxon>Pseudomonadati</taxon>
        <taxon>Pseudomonadota</taxon>
        <taxon>Alphaproteobacteria</taxon>
        <taxon>Hyphomicrobiales</taxon>
        <taxon>Lichenihabitantaceae</taxon>
        <taxon>Lichenifustis</taxon>
    </lineage>
</organism>
<evidence type="ECO:0000313" key="7">
    <source>
        <dbReference type="EMBL" id="MCW6507986.1"/>
    </source>
</evidence>
<dbReference type="GO" id="GO:0050241">
    <property type="term" value="F:pyrroline-2-carboxylate reductase activity"/>
    <property type="evidence" value="ECO:0007669"/>
    <property type="project" value="UniProtKB-ARBA"/>
</dbReference>
<dbReference type="Gene3D" id="1.10.1530.10">
    <property type="match status" value="1"/>
</dbReference>
<reference evidence="7" key="1">
    <citation type="submission" date="2022-05" db="EMBL/GenBank/DDBJ databases">
        <authorList>
            <person name="Pankratov T."/>
        </authorList>
    </citation>
    <scope>NUCLEOTIDE SEQUENCE</scope>
    <source>
        <strain evidence="7">BP6-180914</strain>
    </source>
</reference>
<comment type="catalytic activity">
    <reaction evidence="3">
        <text>L-pipecolate + NADP(+) = Delta(1)-piperideine-2-carboxylate + NADPH + H(+)</text>
        <dbReference type="Rhea" id="RHEA:12524"/>
        <dbReference type="ChEBI" id="CHEBI:15378"/>
        <dbReference type="ChEBI" id="CHEBI:57783"/>
        <dbReference type="ChEBI" id="CHEBI:58349"/>
        <dbReference type="ChEBI" id="CHEBI:61185"/>
        <dbReference type="ChEBI" id="CHEBI:77631"/>
        <dbReference type="EC" id="1.5.1.21"/>
    </reaction>
</comment>
<name>A0AA41YSX2_9HYPH</name>
<dbReference type="EC" id="1.5.1.21" evidence="5"/>
<gene>
    <name evidence="7" type="ORF">M8523_08125</name>
</gene>
<dbReference type="EMBL" id="JAMOIM010000004">
    <property type="protein sequence ID" value="MCW6507986.1"/>
    <property type="molecule type" value="Genomic_DNA"/>
</dbReference>
<dbReference type="Gene3D" id="3.30.1370.60">
    <property type="entry name" value="Hypothetical oxidoreductase yiak, domain 2"/>
    <property type="match status" value="1"/>
</dbReference>
<comment type="similarity">
    <text evidence="1">Belongs to the LDH2/MDH2 oxidoreductase family.</text>
</comment>
<dbReference type="SUPFAM" id="SSF89733">
    <property type="entry name" value="L-sulfolactate dehydrogenase-like"/>
    <property type="match status" value="1"/>
</dbReference>